<dbReference type="PATRIC" id="fig|1423748.3.peg.1309"/>
<dbReference type="GO" id="GO:0016874">
    <property type="term" value="F:ligase activity"/>
    <property type="evidence" value="ECO:0007669"/>
    <property type="project" value="UniProtKB-KW"/>
</dbReference>
<evidence type="ECO:0000313" key="2">
    <source>
        <dbReference type="EMBL" id="KRL21760.1"/>
    </source>
</evidence>
<dbReference type="GO" id="GO:0009055">
    <property type="term" value="F:electron transfer activity"/>
    <property type="evidence" value="ECO:0007669"/>
    <property type="project" value="InterPro"/>
</dbReference>
<protein>
    <submittedName>
        <fullName evidence="2">Phosphoribosylamine-glycine ligase</fullName>
    </submittedName>
</protein>
<dbReference type="InterPro" id="IPR001226">
    <property type="entry name" value="Flavodoxin_CS"/>
</dbReference>
<dbReference type="eggNOG" id="COG0716">
    <property type="taxonomic scope" value="Bacteria"/>
</dbReference>
<dbReference type="PANTHER" id="PTHR39201:SF1">
    <property type="entry name" value="FLAVODOXIN-LIKE DOMAIN-CONTAINING PROTEIN"/>
    <property type="match status" value="1"/>
</dbReference>
<dbReference type="STRING" id="1423748.FC37_GL001248"/>
<dbReference type="PANTHER" id="PTHR39201">
    <property type="entry name" value="EXPORTED PROTEIN-RELATED"/>
    <property type="match status" value="1"/>
</dbReference>
<name>A0A0R1NMV6_9LACO</name>
<evidence type="ECO:0000313" key="3">
    <source>
        <dbReference type="Proteomes" id="UP000051311"/>
    </source>
</evidence>
<dbReference type="Gene3D" id="3.40.50.360">
    <property type="match status" value="1"/>
</dbReference>
<dbReference type="InterPro" id="IPR029039">
    <property type="entry name" value="Flavoprotein-like_sf"/>
</dbReference>
<gene>
    <name evidence="2" type="ORF">FC37_GL001248</name>
</gene>
<proteinExistence type="predicted"/>
<dbReference type="Pfam" id="PF12682">
    <property type="entry name" value="Flavodoxin_4"/>
    <property type="match status" value="1"/>
</dbReference>
<dbReference type="AlphaFoldDB" id="A0A0R1NMV6"/>
<feature type="domain" description="Flavodoxin-like" evidence="1">
    <location>
        <begin position="54"/>
        <end position="176"/>
    </location>
</feature>
<dbReference type="InterPro" id="IPR008254">
    <property type="entry name" value="Flavodoxin/NO_synth"/>
</dbReference>
<reference evidence="2 3" key="1">
    <citation type="journal article" date="2015" name="Genome Announc.">
        <title>Expanding the biotechnology potential of lactobacilli through comparative genomics of 213 strains and associated genera.</title>
        <authorList>
            <person name="Sun Z."/>
            <person name="Harris H.M."/>
            <person name="McCann A."/>
            <person name="Guo C."/>
            <person name="Argimon S."/>
            <person name="Zhang W."/>
            <person name="Yang X."/>
            <person name="Jeffery I.B."/>
            <person name="Cooney J.C."/>
            <person name="Kagawa T.F."/>
            <person name="Liu W."/>
            <person name="Song Y."/>
            <person name="Salvetti E."/>
            <person name="Wrobel A."/>
            <person name="Rasinkangas P."/>
            <person name="Parkhill J."/>
            <person name="Rea M.C."/>
            <person name="O'Sullivan O."/>
            <person name="Ritari J."/>
            <person name="Douillard F.P."/>
            <person name="Paul Ross R."/>
            <person name="Yang R."/>
            <person name="Briner A.E."/>
            <person name="Felis G.E."/>
            <person name="de Vos W.M."/>
            <person name="Barrangou R."/>
            <person name="Klaenhammer T.R."/>
            <person name="Caufield P.W."/>
            <person name="Cui Y."/>
            <person name="Zhang H."/>
            <person name="O'Toole P.W."/>
        </authorList>
    </citation>
    <scope>NUCLEOTIDE SEQUENCE [LARGE SCALE GENOMIC DNA]</scope>
    <source>
        <strain evidence="2 3">DSM 10532</strain>
    </source>
</reference>
<sequence>MFGRTYSDLGSVAGQINGEDIRANQLERRGYDWENGYGTPSDGQPVRKLTKDAKSIIIFWSCSGSTKLLASKIARETGADILEITLRNPYPANYRKTLNRANCKRIKNDSPELEMQLPDLSQYDTIYLGYQTWAMTLSQPMRAFLLEYDGEFSNKEIAPFLSEGGYGSGDSTELIREFIARDGGKNKKVDWTFVGPENVFVLALLINLKRQDKRFSALTKERHN</sequence>
<evidence type="ECO:0000259" key="1">
    <source>
        <dbReference type="Pfam" id="PF12682"/>
    </source>
</evidence>
<dbReference type="SUPFAM" id="SSF52218">
    <property type="entry name" value="Flavoproteins"/>
    <property type="match status" value="1"/>
</dbReference>
<dbReference type="EMBL" id="AZEL01000044">
    <property type="protein sequence ID" value="KRL21760.1"/>
    <property type="molecule type" value="Genomic_DNA"/>
</dbReference>
<dbReference type="PROSITE" id="PS00201">
    <property type="entry name" value="FLAVODOXIN"/>
    <property type="match status" value="1"/>
</dbReference>
<organism evidence="2 3">
    <name type="scientific">Lactobacillus gallinarum DSM 10532 = JCM 2011</name>
    <dbReference type="NCBI Taxonomy" id="1423748"/>
    <lineage>
        <taxon>Bacteria</taxon>
        <taxon>Bacillati</taxon>
        <taxon>Bacillota</taxon>
        <taxon>Bacilli</taxon>
        <taxon>Lactobacillales</taxon>
        <taxon>Lactobacillaceae</taxon>
        <taxon>Lactobacillus</taxon>
    </lineage>
</organism>
<dbReference type="GO" id="GO:0016651">
    <property type="term" value="F:oxidoreductase activity, acting on NAD(P)H"/>
    <property type="evidence" value="ECO:0007669"/>
    <property type="project" value="UniProtKB-ARBA"/>
</dbReference>
<dbReference type="Proteomes" id="UP000051311">
    <property type="component" value="Unassembled WGS sequence"/>
</dbReference>
<keyword evidence="2" id="KW-0436">Ligase</keyword>
<accession>A0A0R1NMV6</accession>
<dbReference type="GO" id="GO:0010181">
    <property type="term" value="F:FMN binding"/>
    <property type="evidence" value="ECO:0007669"/>
    <property type="project" value="InterPro"/>
</dbReference>
<comment type="caution">
    <text evidence="2">The sequence shown here is derived from an EMBL/GenBank/DDBJ whole genome shotgun (WGS) entry which is preliminary data.</text>
</comment>